<evidence type="ECO:0000313" key="2">
    <source>
        <dbReference type="Proteomes" id="UP001630127"/>
    </source>
</evidence>
<organism evidence="1 2">
    <name type="scientific">Cinchona calisaya</name>
    <dbReference type="NCBI Taxonomy" id="153742"/>
    <lineage>
        <taxon>Eukaryota</taxon>
        <taxon>Viridiplantae</taxon>
        <taxon>Streptophyta</taxon>
        <taxon>Embryophyta</taxon>
        <taxon>Tracheophyta</taxon>
        <taxon>Spermatophyta</taxon>
        <taxon>Magnoliopsida</taxon>
        <taxon>eudicotyledons</taxon>
        <taxon>Gunneridae</taxon>
        <taxon>Pentapetalae</taxon>
        <taxon>asterids</taxon>
        <taxon>lamiids</taxon>
        <taxon>Gentianales</taxon>
        <taxon>Rubiaceae</taxon>
        <taxon>Cinchonoideae</taxon>
        <taxon>Cinchoneae</taxon>
        <taxon>Cinchona</taxon>
    </lineage>
</organism>
<dbReference type="EMBL" id="JBJUIK010000005">
    <property type="protein sequence ID" value="KAL3527821.1"/>
    <property type="molecule type" value="Genomic_DNA"/>
</dbReference>
<dbReference type="AlphaFoldDB" id="A0ABD3A7S1"/>
<keyword evidence="2" id="KW-1185">Reference proteome</keyword>
<evidence type="ECO:0000313" key="1">
    <source>
        <dbReference type="EMBL" id="KAL3527821.1"/>
    </source>
</evidence>
<proteinExistence type="predicted"/>
<sequence>MKREAQQLGKDLSLRQGKLNQSKSKVERLKAELEAVLVGSRHLGYKETLEEMVTKCLHRSLGFKAFSKYDEDVS</sequence>
<protein>
    <submittedName>
        <fullName evidence="1">Uncharacterized protein</fullName>
    </submittedName>
</protein>
<name>A0ABD3A7S1_9GENT</name>
<dbReference type="Proteomes" id="UP001630127">
    <property type="component" value="Unassembled WGS sequence"/>
</dbReference>
<reference evidence="1 2" key="1">
    <citation type="submission" date="2024-11" db="EMBL/GenBank/DDBJ databases">
        <title>A near-complete genome assembly of Cinchona calisaya.</title>
        <authorList>
            <person name="Lian D.C."/>
            <person name="Zhao X.W."/>
            <person name="Wei L."/>
        </authorList>
    </citation>
    <scope>NUCLEOTIDE SEQUENCE [LARGE SCALE GENOMIC DNA]</scope>
    <source>
        <tissue evidence="1">Nenye</tissue>
    </source>
</reference>
<accession>A0ABD3A7S1</accession>
<gene>
    <name evidence="1" type="ORF">ACH5RR_012477</name>
</gene>
<comment type="caution">
    <text evidence="1">The sequence shown here is derived from an EMBL/GenBank/DDBJ whole genome shotgun (WGS) entry which is preliminary data.</text>
</comment>